<feature type="compositionally biased region" description="Basic and acidic residues" evidence="2">
    <location>
        <begin position="450"/>
        <end position="492"/>
    </location>
</feature>
<evidence type="ECO:0000259" key="3">
    <source>
        <dbReference type="PROSITE" id="PS50020"/>
    </source>
</evidence>
<dbReference type="InterPro" id="IPR036020">
    <property type="entry name" value="WW_dom_sf"/>
</dbReference>
<feature type="domain" description="FF" evidence="4">
    <location>
        <begin position="248"/>
        <end position="302"/>
    </location>
</feature>
<dbReference type="Pfam" id="PF00397">
    <property type="entry name" value="WW"/>
    <property type="match status" value="1"/>
</dbReference>
<dbReference type="GO" id="GO:0070063">
    <property type="term" value="F:RNA polymerase binding"/>
    <property type="evidence" value="ECO:0007669"/>
    <property type="project" value="InterPro"/>
</dbReference>
<sequence length="726" mass="83890">MATPFIPMVPPPLPPGWTEHIGPTGQPYYFNTVTKESTYVRPFPTFANIGPPPPQAAAKSKKEKPLVKTPIPGTGWVRVLTTEGNTFYTHKAEKRSVWTVPEEIEEAVAQLEKEEAEKKVREEEEKKVKAEEERMREVERIKSEVEEAVGKRKAEEPVPVDEVVISKKARVEDEDEDEEGGEEEEGSDDDSEMEDWQREAAEQLAKEAEEEKRRLEEERKREEEEKAKELEAAKSRPLNMPERVDLSIDEAKALFKTLLREKDVNPLHPWDTSLPLFVSDPRYVLLPSVSARREAFDEYCRDRARELRQSKVKQEKQTTSPKEEFERLLNDEVQSTRTSWTEWRRQWKKDRRFYGWGRDDREREKRFRDYLKELGEKKRAAAQKAEADFFSLLKESGIARSGAAWKDVKKGIVNDPRYDAVGSSSLREELFNTFIKARETAAFQTANSSPKDDDSKANAEISEADRERQRKERKERAVKEREDKVRSERSKVDADIVKSRQGLNRGEDELEFRTMLVDAIRDPMVSWDSVLPQLKTDPRFTNSQLPLNARLHLFHGHVDQLKAKHMANLHALFESHAPSLATPFTTLPVSSILSSLPATKLGYDVRKLEEVYAGWQREREQKARLAFDEMLNENAFVEFWGRLGKIGGKGVDEGIKADDIGEDSEEIVDMKALAKTVDLKEMVMVLKNDKRYLMFDHEPEQRERWLRDYLVQLSAPKLSVHVPESA</sequence>
<dbReference type="InterPro" id="IPR036517">
    <property type="entry name" value="FF_domain_sf"/>
</dbReference>
<dbReference type="OrthoDB" id="410044at2759"/>
<dbReference type="SUPFAM" id="SSF51045">
    <property type="entry name" value="WW domain"/>
    <property type="match status" value="2"/>
</dbReference>
<dbReference type="PROSITE" id="PS01159">
    <property type="entry name" value="WW_DOMAIN_1"/>
    <property type="match status" value="1"/>
</dbReference>
<evidence type="ECO:0000259" key="4">
    <source>
        <dbReference type="PROSITE" id="PS51676"/>
    </source>
</evidence>
<reference evidence="5 6" key="1">
    <citation type="submission" date="2018-11" db="EMBL/GenBank/DDBJ databases">
        <title>Genome assembly of Steccherinum ochraceum LE-BIN_3174, the white-rot fungus of the Steccherinaceae family (The Residual Polyporoid clade, Polyporales, Basidiomycota).</title>
        <authorList>
            <person name="Fedorova T.V."/>
            <person name="Glazunova O.A."/>
            <person name="Landesman E.O."/>
            <person name="Moiseenko K.V."/>
            <person name="Psurtseva N.V."/>
            <person name="Savinova O.S."/>
            <person name="Shakhova N.V."/>
            <person name="Tyazhelova T.V."/>
            <person name="Vasina D.V."/>
        </authorList>
    </citation>
    <scope>NUCLEOTIDE SEQUENCE [LARGE SCALE GENOMIC DNA]</scope>
    <source>
        <strain evidence="5 6">LE-BIN_3174</strain>
    </source>
</reference>
<dbReference type="Gene3D" id="2.20.70.10">
    <property type="match status" value="2"/>
</dbReference>
<dbReference type="PANTHER" id="PTHR15377:SF3">
    <property type="entry name" value="WW DOMAIN-CONTAINING PROTEIN"/>
    <property type="match status" value="1"/>
</dbReference>
<feature type="region of interest" description="Disordered" evidence="2">
    <location>
        <begin position="44"/>
        <end position="69"/>
    </location>
</feature>
<name>A0A4R0RSH6_9APHY</name>
<dbReference type="PROSITE" id="PS51676">
    <property type="entry name" value="FF"/>
    <property type="match status" value="2"/>
</dbReference>
<feature type="domain" description="WW" evidence="3">
    <location>
        <begin position="11"/>
        <end position="44"/>
    </location>
</feature>
<evidence type="ECO:0000313" key="5">
    <source>
        <dbReference type="EMBL" id="TCD70816.1"/>
    </source>
</evidence>
<accession>A0A4R0RSH6</accession>
<dbReference type="Proteomes" id="UP000292702">
    <property type="component" value="Unassembled WGS sequence"/>
</dbReference>
<feature type="domain" description="WW" evidence="3">
    <location>
        <begin position="74"/>
        <end position="103"/>
    </location>
</feature>
<dbReference type="SMART" id="SM00456">
    <property type="entry name" value="WW"/>
    <property type="match status" value="2"/>
</dbReference>
<keyword evidence="6" id="KW-1185">Reference proteome</keyword>
<dbReference type="InterPro" id="IPR002713">
    <property type="entry name" value="FF_domain"/>
</dbReference>
<dbReference type="GO" id="GO:0005634">
    <property type="term" value="C:nucleus"/>
    <property type="evidence" value="ECO:0007669"/>
    <property type="project" value="TreeGrafter"/>
</dbReference>
<evidence type="ECO:0000256" key="1">
    <source>
        <dbReference type="ARBA" id="ARBA00022737"/>
    </source>
</evidence>
<protein>
    <recommendedName>
        <fullName evidence="7">Transcription elongation regulator 1</fullName>
    </recommendedName>
</protein>
<feature type="domain" description="FF" evidence="4">
    <location>
        <begin position="379"/>
        <end position="437"/>
    </location>
</feature>
<dbReference type="STRING" id="92696.A0A4R0RSH6"/>
<dbReference type="InterPro" id="IPR045148">
    <property type="entry name" value="TCRG1-like"/>
</dbReference>
<evidence type="ECO:0000313" key="6">
    <source>
        <dbReference type="Proteomes" id="UP000292702"/>
    </source>
</evidence>
<dbReference type="AlphaFoldDB" id="A0A4R0RSH6"/>
<keyword evidence="1" id="KW-0677">Repeat</keyword>
<proteinExistence type="predicted"/>
<dbReference type="PANTHER" id="PTHR15377">
    <property type="entry name" value="TRANSCRIPTION ELONGATION REGULATOR 1"/>
    <property type="match status" value="1"/>
</dbReference>
<dbReference type="PROSITE" id="PS50020">
    <property type="entry name" value="WW_DOMAIN_2"/>
    <property type="match status" value="2"/>
</dbReference>
<feature type="region of interest" description="Disordered" evidence="2">
    <location>
        <begin position="444"/>
        <end position="492"/>
    </location>
</feature>
<evidence type="ECO:0008006" key="7">
    <source>
        <dbReference type="Google" id="ProtNLM"/>
    </source>
</evidence>
<feature type="region of interest" description="Disordered" evidence="2">
    <location>
        <begin position="113"/>
        <end position="241"/>
    </location>
</feature>
<evidence type="ECO:0000256" key="2">
    <source>
        <dbReference type="SAM" id="MobiDB-lite"/>
    </source>
</evidence>
<dbReference type="CDD" id="cd00201">
    <property type="entry name" value="WW"/>
    <property type="match status" value="1"/>
</dbReference>
<dbReference type="EMBL" id="RWJN01000014">
    <property type="protein sequence ID" value="TCD70816.1"/>
    <property type="molecule type" value="Genomic_DNA"/>
</dbReference>
<dbReference type="GO" id="GO:0003712">
    <property type="term" value="F:transcription coregulator activity"/>
    <property type="evidence" value="ECO:0007669"/>
    <property type="project" value="TreeGrafter"/>
</dbReference>
<feature type="compositionally biased region" description="Basic and acidic residues" evidence="2">
    <location>
        <begin position="195"/>
        <end position="234"/>
    </location>
</feature>
<dbReference type="InterPro" id="IPR001202">
    <property type="entry name" value="WW_dom"/>
</dbReference>
<gene>
    <name evidence="5" type="ORF">EIP91_001506</name>
</gene>
<organism evidence="5 6">
    <name type="scientific">Steccherinum ochraceum</name>
    <dbReference type="NCBI Taxonomy" id="92696"/>
    <lineage>
        <taxon>Eukaryota</taxon>
        <taxon>Fungi</taxon>
        <taxon>Dikarya</taxon>
        <taxon>Basidiomycota</taxon>
        <taxon>Agaricomycotina</taxon>
        <taxon>Agaricomycetes</taxon>
        <taxon>Polyporales</taxon>
        <taxon>Steccherinaceae</taxon>
        <taxon>Steccherinum</taxon>
    </lineage>
</organism>
<dbReference type="SMART" id="SM00441">
    <property type="entry name" value="FF"/>
    <property type="match status" value="4"/>
</dbReference>
<comment type="caution">
    <text evidence="5">The sequence shown here is derived from an EMBL/GenBank/DDBJ whole genome shotgun (WGS) entry which is preliminary data.</text>
</comment>
<dbReference type="Gene3D" id="1.10.10.440">
    <property type="entry name" value="FF domain"/>
    <property type="match status" value="5"/>
</dbReference>
<dbReference type="SUPFAM" id="SSF81698">
    <property type="entry name" value="FF domain"/>
    <property type="match status" value="4"/>
</dbReference>
<feature type="compositionally biased region" description="Acidic residues" evidence="2">
    <location>
        <begin position="172"/>
        <end position="194"/>
    </location>
</feature>
<feature type="compositionally biased region" description="Basic and acidic residues" evidence="2">
    <location>
        <begin position="113"/>
        <end position="156"/>
    </location>
</feature>
<dbReference type="Pfam" id="PF01846">
    <property type="entry name" value="FF"/>
    <property type="match status" value="3"/>
</dbReference>